<evidence type="ECO:0000256" key="1">
    <source>
        <dbReference type="ARBA" id="ARBA00022448"/>
    </source>
</evidence>
<dbReference type="Pfam" id="PF02915">
    <property type="entry name" value="Rubrerythrin"/>
    <property type="match status" value="1"/>
</dbReference>
<feature type="domain" description="Ferritin-like diiron" evidence="3">
    <location>
        <begin position="22"/>
        <end position="166"/>
    </location>
</feature>
<dbReference type="InterPro" id="IPR012347">
    <property type="entry name" value="Ferritin-like"/>
</dbReference>
<dbReference type="HOGENOM" id="CLU_095256_0_1_7"/>
<dbReference type="Proteomes" id="UP000007089">
    <property type="component" value="Chromosome"/>
</dbReference>
<keyword evidence="2" id="KW-0249">Electron transport</keyword>
<dbReference type="GO" id="GO:0016491">
    <property type="term" value="F:oxidoreductase activity"/>
    <property type="evidence" value="ECO:0007669"/>
    <property type="project" value="InterPro"/>
</dbReference>
<dbReference type="AlphaFoldDB" id="B8JGY3"/>
<evidence type="ECO:0000259" key="3">
    <source>
        <dbReference type="PROSITE" id="PS50905"/>
    </source>
</evidence>
<dbReference type="EMBL" id="CP001359">
    <property type="protein sequence ID" value="ACL66620.1"/>
    <property type="molecule type" value="Genomic_DNA"/>
</dbReference>
<dbReference type="InterPro" id="IPR009078">
    <property type="entry name" value="Ferritin-like_SF"/>
</dbReference>
<accession>B8JGY3</accession>
<dbReference type="InterPro" id="IPR003251">
    <property type="entry name" value="Rr_diiron-bd_dom"/>
</dbReference>
<dbReference type="RefSeq" id="WP_015934432.1">
    <property type="nucleotide sequence ID" value="NC_011891.1"/>
</dbReference>
<dbReference type="SUPFAM" id="SSF57802">
    <property type="entry name" value="Rubredoxin-like"/>
    <property type="match status" value="1"/>
</dbReference>
<proteinExistence type="predicted"/>
<dbReference type="InterPro" id="IPR009040">
    <property type="entry name" value="Ferritin-like_diiron"/>
</dbReference>
<evidence type="ECO:0000256" key="2">
    <source>
        <dbReference type="ARBA" id="ARBA00022982"/>
    </source>
</evidence>
<dbReference type="PROSITE" id="PS50905">
    <property type="entry name" value="FERRITIN_LIKE"/>
    <property type="match status" value="1"/>
</dbReference>
<evidence type="ECO:0000313" key="5">
    <source>
        <dbReference type="Proteomes" id="UP000007089"/>
    </source>
</evidence>
<reference evidence="4" key="1">
    <citation type="submission" date="2009-01" db="EMBL/GenBank/DDBJ databases">
        <title>Complete sequence of Anaeromyxobacter dehalogenans 2CP-1.</title>
        <authorList>
            <consortium name="US DOE Joint Genome Institute"/>
            <person name="Lucas S."/>
            <person name="Copeland A."/>
            <person name="Lapidus A."/>
            <person name="Glavina del Rio T."/>
            <person name="Dalin E."/>
            <person name="Tice H."/>
            <person name="Bruce D."/>
            <person name="Goodwin L."/>
            <person name="Pitluck S."/>
            <person name="Saunders E."/>
            <person name="Brettin T."/>
            <person name="Detter J.C."/>
            <person name="Han C."/>
            <person name="Larimer F."/>
            <person name="Land M."/>
            <person name="Hauser L."/>
            <person name="Kyrpides N."/>
            <person name="Ovchinnikova G."/>
            <person name="Beliaev A.S."/>
            <person name="Richardson P."/>
        </authorList>
    </citation>
    <scope>NUCLEOTIDE SEQUENCE</scope>
    <source>
        <strain evidence="4">2CP-1</strain>
    </source>
</reference>
<gene>
    <name evidence="4" type="ordered locus">A2cp1_3286</name>
</gene>
<protein>
    <submittedName>
        <fullName evidence="4">Rubrerythrin</fullName>
    </submittedName>
</protein>
<dbReference type="KEGG" id="acp:A2cp1_3286"/>
<dbReference type="GO" id="GO:0046872">
    <property type="term" value="F:metal ion binding"/>
    <property type="evidence" value="ECO:0007669"/>
    <property type="project" value="InterPro"/>
</dbReference>
<dbReference type="CDD" id="cd01041">
    <property type="entry name" value="Rubrerythrin"/>
    <property type="match status" value="1"/>
</dbReference>
<organism evidence="4 5">
    <name type="scientific">Anaeromyxobacter dehalogenans (strain ATCC BAA-258 / DSM 21875 / 2CP-1)</name>
    <dbReference type="NCBI Taxonomy" id="455488"/>
    <lineage>
        <taxon>Bacteria</taxon>
        <taxon>Pseudomonadati</taxon>
        <taxon>Myxococcota</taxon>
        <taxon>Myxococcia</taxon>
        <taxon>Myxococcales</taxon>
        <taxon>Cystobacterineae</taxon>
        <taxon>Anaeromyxobacteraceae</taxon>
        <taxon>Anaeromyxobacter</taxon>
    </lineage>
</organism>
<evidence type="ECO:0000313" key="4">
    <source>
        <dbReference type="EMBL" id="ACL66620.1"/>
    </source>
</evidence>
<dbReference type="Pfam" id="PF21349">
    <property type="entry name" value="RUBY_RBDX"/>
    <property type="match status" value="1"/>
</dbReference>
<dbReference type="InterPro" id="IPR048574">
    <property type="entry name" value="RUBY_RBDX"/>
</dbReference>
<keyword evidence="1" id="KW-0813">Transport</keyword>
<dbReference type="Gene3D" id="2.20.28.10">
    <property type="match status" value="1"/>
</dbReference>
<sequence>MRKIAIALGTWVLLLLGGRALGAEPSPTQANLQAAHQRDLDAHARYQAFALAADREGYPGAAALFRAAARSEQIRAEQHAAALRRLGGSVTTAAAVVGTVRDTPFNLRAMLSHESAERFGSYPRAVRQARREELAEAALGFTLAHAVERELVALYQDAVGRLDALRTPGEPFHVCRTCGHVARGARPPETCPVSLSPAEAFERVP</sequence>
<keyword evidence="5" id="KW-1185">Reference proteome</keyword>
<dbReference type="PANTHER" id="PTHR33746">
    <property type="entry name" value="RUBRERYTHRIN"/>
    <property type="match status" value="1"/>
</dbReference>
<dbReference type="PANTHER" id="PTHR33746:SF4">
    <property type="entry name" value="RUBRERYTHRIN"/>
    <property type="match status" value="1"/>
</dbReference>
<name>B8JGY3_ANAD2</name>
<dbReference type="Gene3D" id="1.20.1260.10">
    <property type="match status" value="1"/>
</dbReference>
<dbReference type="SUPFAM" id="SSF47240">
    <property type="entry name" value="Ferritin-like"/>
    <property type="match status" value="1"/>
</dbReference>
<dbReference type="InterPro" id="IPR052753">
    <property type="entry name" value="Rbr2/Nigerythrin"/>
</dbReference>